<dbReference type="SMART" id="SM00271">
    <property type="entry name" value="DnaJ"/>
    <property type="match status" value="1"/>
</dbReference>
<evidence type="ECO:0000256" key="4">
    <source>
        <dbReference type="ARBA" id="ARBA00022989"/>
    </source>
</evidence>
<comment type="caution">
    <text evidence="9">The sequence shown here is derived from an EMBL/GenBank/DDBJ whole genome shotgun (WGS) entry which is preliminary data.</text>
</comment>
<dbReference type="Proteomes" id="UP000886611">
    <property type="component" value="Unassembled WGS sequence"/>
</dbReference>
<dbReference type="PROSITE" id="PS50076">
    <property type="entry name" value="DNAJ_2"/>
    <property type="match status" value="1"/>
</dbReference>
<dbReference type="FunFam" id="1.10.287.110:FF:000004">
    <property type="entry name" value="DnaJ (Hsp40) homolog, subfamily B, member 14"/>
    <property type="match status" value="1"/>
</dbReference>
<dbReference type="InterPro" id="IPR036869">
    <property type="entry name" value="J_dom_sf"/>
</dbReference>
<reference evidence="9 10" key="1">
    <citation type="journal article" date="2021" name="Cell">
        <title>Tracing the genetic footprints of vertebrate landing in non-teleost ray-finned fishes.</title>
        <authorList>
            <person name="Bi X."/>
            <person name="Wang K."/>
            <person name="Yang L."/>
            <person name="Pan H."/>
            <person name="Jiang H."/>
            <person name="Wei Q."/>
            <person name="Fang M."/>
            <person name="Yu H."/>
            <person name="Zhu C."/>
            <person name="Cai Y."/>
            <person name="He Y."/>
            <person name="Gan X."/>
            <person name="Zeng H."/>
            <person name="Yu D."/>
            <person name="Zhu Y."/>
            <person name="Jiang H."/>
            <person name="Qiu Q."/>
            <person name="Yang H."/>
            <person name="Zhang Y.E."/>
            <person name="Wang W."/>
            <person name="Zhu M."/>
            <person name="He S."/>
            <person name="Zhang G."/>
        </authorList>
    </citation>
    <scope>NUCLEOTIDE SEQUENCE [LARGE SCALE GENOMIC DNA]</scope>
    <source>
        <strain evidence="9">Bchr_013</strain>
    </source>
</reference>
<dbReference type="GO" id="GO:0030544">
    <property type="term" value="F:Hsp70 protein binding"/>
    <property type="evidence" value="ECO:0007669"/>
    <property type="project" value="TreeGrafter"/>
</dbReference>
<evidence type="ECO:0000313" key="9">
    <source>
        <dbReference type="EMBL" id="KAG2455394.1"/>
    </source>
</evidence>
<dbReference type="InterPro" id="IPR015399">
    <property type="entry name" value="DUF1977_DnaJ-like"/>
</dbReference>
<keyword evidence="2" id="KW-0812">Transmembrane</keyword>
<dbReference type="PANTHER" id="PTHR43908:SF2">
    <property type="entry name" value="DNAJ HOMOLOG SUBFAMILY C MEMBER 18"/>
    <property type="match status" value="1"/>
</dbReference>
<evidence type="ECO:0000256" key="7">
    <source>
        <dbReference type="SAM" id="MobiDB-lite"/>
    </source>
</evidence>
<dbReference type="SUPFAM" id="SSF46565">
    <property type="entry name" value="Chaperone J-domain"/>
    <property type="match status" value="1"/>
</dbReference>
<accession>A0A8X7WTM3</accession>
<evidence type="ECO:0000256" key="1">
    <source>
        <dbReference type="ARBA" id="ARBA00004389"/>
    </source>
</evidence>
<proteinExistence type="predicted"/>
<evidence type="ECO:0000256" key="3">
    <source>
        <dbReference type="ARBA" id="ARBA00022824"/>
    </source>
</evidence>
<dbReference type="AlphaFoldDB" id="A0A8X7WTM3"/>
<keyword evidence="10" id="KW-1185">Reference proteome</keyword>
<dbReference type="InterPro" id="IPR001623">
    <property type="entry name" value="DnaJ_domain"/>
</dbReference>
<keyword evidence="4" id="KW-1133">Transmembrane helix</keyword>
<name>A0A8X7WTM3_POLSE</name>
<evidence type="ECO:0000313" key="10">
    <source>
        <dbReference type="Proteomes" id="UP000886611"/>
    </source>
</evidence>
<dbReference type="Pfam" id="PF09320">
    <property type="entry name" value="DUF1977"/>
    <property type="match status" value="1"/>
</dbReference>
<gene>
    <name evidence="9" type="primary">Dnajb14</name>
    <name evidence="9" type="ORF">GTO96_0007396</name>
</gene>
<evidence type="ECO:0000256" key="6">
    <source>
        <dbReference type="ARBA" id="ARBA00023186"/>
    </source>
</evidence>
<evidence type="ECO:0000256" key="2">
    <source>
        <dbReference type="ARBA" id="ARBA00022692"/>
    </source>
</evidence>
<keyword evidence="6" id="KW-0143">Chaperone</keyword>
<protein>
    <submittedName>
        <fullName evidence="9">DJB14 protein</fullName>
    </submittedName>
</protein>
<organism evidence="9 10">
    <name type="scientific">Polypterus senegalus</name>
    <name type="common">Senegal bichir</name>
    <dbReference type="NCBI Taxonomy" id="55291"/>
    <lineage>
        <taxon>Eukaryota</taxon>
        <taxon>Metazoa</taxon>
        <taxon>Chordata</taxon>
        <taxon>Craniata</taxon>
        <taxon>Vertebrata</taxon>
        <taxon>Euteleostomi</taxon>
        <taxon>Actinopterygii</taxon>
        <taxon>Polypteriformes</taxon>
        <taxon>Polypteridae</taxon>
        <taxon>Polypterus</taxon>
    </lineage>
</organism>
<dbReference type="EMBL" id="JAATIS010009265">
    <property type="protein sequence ID" value="KAG2455394.1"/>
    <property type="molecule type" value="Genomic_DNA"/>
</dbReference>
<feature type="non-terminal residue" evidence="9">
    <location>
        <position position="1"/>
    </location>
</feature>
<feature type="region of interest" description="Disordered" evidence="7">
    <location>
        <begin position="55"/>
        <end position="90"/>
    </location>
</feature>
<feature type="domain" description="J" evidence="8">
    <location>
        <begin position="103"/>
        <end position="167"/>
    </location>
</feature>
<dbReference type="CDD" id="cd06257">
    <property type="entry name" value="DnaJ"/>
    <property type="match status" value="1"/>
</dbReference>
<feature type="non-terminal residue" evidence="9">
    <location>
        <position position="304"/>
    </location>
</feature>
<dbReference type="GO" id="GO:0071218">
    <property type="term" value="P:cellular response to misfolded protein"/>
    <property type="evidence" value="ECO:0007669"/>
    <property type="project" value="TreeGrafter"/>
</dbReference>
<comment type="subcellular location">
    <subcellularLocation>
        <location evidence="1">Endoplasmic reticulum membrane</location>
        <topology evidence="1">Single-pass membrane protein</topology>
    </subcellularLocation>
</comment>
<evidence type="ECO:0000256" key="5">
    <source>
        <dbReference type="ARBA" id="ARBA00023136"/>
    </source>
</evidence>
<dbReference type="InterPro" id="IPR051100">
    <property type="entry name" value="DnaJ_subfamily_B/C"/>
</dbReference>
<sequence>MEKEEAERLIDKAKVCLRSGRRDKALQLLYEAQKLYPSVRARALIDAITRNGCAPGDGHNMRDFPSGKKNSASEEPLPQKGGDSKSYTEEQLQGVQRIKKCKDYYEILGVSKDASDEDLKKAYRKLALKFHPDKNCAPGATDAFKAIGNAYGVLSNPEKRRRYDQFGDEHQMENTTHSAPHHNFYQEFEADITPEELFNVFFGGRFPTGLVVARETEALGVPYYVEKGFEKEYKGDALQELEKSIETDYIDYLQTSCWKEKQQKSDLANLGRLYRDERLKQKADSMKLDNCEKLHRLAGKRRGG</sequence>
<dbReference type="Gene3D" id="1.10.287.110">
    <property type="entry name" value="DnaJ domain"/>
    <property type="match status" value="1"/>
</dbReference>
<dbReference type="Pfam" id="PF00226">
    <property type="entry name" value="DnaJ"/>
    <property type="match status" value="1"/>
</dbReference>
<dbReference type="GO" id="GO:0005789">
    <property type="term" value="C:endoplasmic reticulum membrane"/>
    <property type="evidence" value="ECO:0007669"/>
    <property type="project" value="UniProtKB-SubCell"/>
</dbReference>
<keyword evidence="5" id="KW-0472">Membrane</keyword>
<evidence type="ECO:0000259" key="8">
    <source>
        <dbReference type="PROSITE" id="PS50076"/>
    </source>
</evidence>
<keyword evidence="3" id="KW-0256">Endoplasmic reticulum</keyword>
<dbReference type="PRINTS" id="PR00625">
    <property type="entry name" value="JDOMAIN"/>
</dbReference>
<dbReference type="PANTHER" id="PTHR43908">
    <property type="entry name" value="AT29763P-RELATED"/>
    <property type="match status" value="1"/>
</dbReference>